<name>A0A2G0CDQ0_9BACT</name>
<reference evidence="2 3" key="1">
    <citation type="submission" date="2017-10" db="EMBL/GenBank/DDBJ databases">
        <title>The draft genome sequence of Lewinella marina KCTC 32374.</title>
        <authorList>
            <person name="Wang K."/>
        </authorList>
    </citation>
    <scope>NUCLEOTIDE SEQUENCE [LARGE SCALE GENOMIC DNA]</scope>
    <source>
        <strain evidence="2 3">MKG-38</strain>
    </source>
</reference>
<protein>
    <submittedName>
        <fullName evidence="2">DNA mismatch repair protein MutT</fullName>
    </submittedName>
</protein>
<dbReference type="SUPFAM" id="SSF46785">
    <property type="entry name" value="Winged helix' DNA-binding domain"/>
    <property type="match status" value="1"/>
</dbReference>
<feature type="domain" description="Nudix hydrolase" evidence="1">
    <location>
        <begin position="11"/>
        <end position="141"/>
    </location>
</feature>
<dbReference type="SUPFAM" id="SSF55811">
    <property type="entry name" value="Nudix"/>
    <property type="match status" value="1"/>
</dbReference>
<dbReference type="Gene3D" id="1.10.10.10">
    <property type="entry name" value="Winged helix-like DNA-binding domain superfamily/Winged helix DNA-binding domain"/>
    <property type="match status" value="1"/>
</dbReference>
<organism evidence="2 3">
    <name type="scientific">Neolewinella marina</name>
    <dbReference type="NCBI Taxonomy" id="438751"/>
    <lineage>
        <taxon>Bacteria</taxon>
        <taxon>Pseudomonadati</taxon>
        <taxon>Bacteroidota</taxon>
        <taxon>Saprospiria</taxon>
        <taxon>Saprospirales</taxon>
        <taxon>Lewinellaceae</taxon>
        <taxon>Neolewinella</taxon>
    </lineage>
</organism>
<dbReference type="InterPro" id="IPR015797">
    <property type="entry name" value="NUDIX_hydrolase-like_dom_sf"/>
</dbReference>
<dbReference type="PANTHER" id="PTHR43736:SF4">
    <property type="entry name" value="SLR1690 PROTEIN"/>
    <property type="match status" value="1"/>
</dbReference>
<dbReference type="RefSeq" id="WP_099107002.1">
    <property type="nucleotide sequence ID" value="NZ_JAATJF010000002.1"/>
</dbReference>
<comment type="caution">
    <text evidence="2">The sequence shown here is derived from an EMBL/GenBank/DDBJ whole genome shotgun (WGS) entry which is preliminary data.</text>
</comment>
<dbReference type="Pfam" id="PF00293">
    <property type="entry name" value="NUDIX"/>
    <property type="match status" value="1"/>
</dbReference>
<dbReference type="AlphaFoldDB" id="A0A2G0CDQ0"/>
<sequence length="230" mass="26685">MKTYDYAYRPLLAVDCTIFGFRDGKLNLLLVRRDIEPRRGKWSLMGGFLQANESLDEAAARVLEQRTGLKEVYLEQFKAFGEVDRDEAERTISVGYYALVDQEKAQLQLSTEFAAHWVPITDVPPLIFDHNEMVAAALNRLRHRATHEPVGFELLPEKFTLTQLQSLYEAIFGTSIDAGNFRRRLRKMEYLQRLNEKDTNSSRKGAWYYRFVPEDYAHAKRNGADFLLKP</sequence>
<dbReference type="Gene3D" id="3.90.79.10">
    <property type="entry name" value="Nucleoside Triphosphate Pyrophosphohydrolase"/>
    <property type="match status" value="1"/>
</dbReference>
<dbReference type="InterPro" id="IPR036390">
    <property type="entry name" value="WH_DNA-bd_sf"/>
</dbReference>
<dbReference type="Pfam" id="PF21906">
    <property type="entry name" value="WHD_NrtR"/>
    <property type="match status" value="1"/>
</dbReference>
<evidence type="ECO:0000313" key="3">
    <source>
        <dbReference type="Proteomes" id="UP000226437"/>
    </source>
</evidence>
<evidence type="ECO:0000259" key="1">
    <source>
        <dbReference type="PROSITE" id="PS51462"/>
    </source>
</evidence>
<dbReference type="CDD" id="cd18873">
    <property type="entry name" value="NUDIX_NadM_like"/>
    <property type="match status" value="1"/>
</dbReference>
<dbReference type="PROSITE" id="PS51462">
    <property type="entry name" value="NUDIX"/>
    <property type="match status" value="1"/>
</dbReference>
<dbReference type="InterPro" id="IPR000086">
    <property type="entry name" value="NUDIX_hydrolase_dom"/>
</dbReference>
<dbReference type="PANTHER" id="PTHR43736">
    <property type="entry name" value="ADP-RIBOSE PYROPHOSPHATASE"/>
    <property type="match status" value="1"/>
</dbReference>
<keyword evidence="3" id="KW-1185">Reference proteome</keyword>
<dbReference type="Proteomes" id="UP000226437">
    <property type="component" value="Unassembled WGS sequence"/>
</dbReference>
<gene>
    <name evidence="2" type="ORF">CGL56_13015</name>
</gene>
<dbReference type="OrthoDB" id="9786141at2"/>
<dbReference type="InterPro" id="IPR036388">
    <property type="entry name" value="WH-like_DNA-bd_sf"/>
</dbReference>
<accession>A0A2G0CDQ0</accession>
<evidence type="ECO:0000313" key="2">
    <source>
        <dbReference type="EMBL" id="PHK98104.1"/>
    </source>
</evidence>
<dbReference type="EMBL" id="PDLO01000005">
    <property type="protein sequence ID" value="PHK98104.1"/>
    <property type="molecule type" value="Genomic_DNA"/>
</dbReference>
<proteinExistence type="predicted"/>
<dbReference type="InterPro" id="IPR054105">
    <property type="entry name" value="WHD_NrtR"/>
</dbReference>